<feature type="transmembrane region" description="Helical" evidence="5">
    <location>
        <begin position="145"/>
        <end position="165"/>
    </location>
</feature>
<dbReference type="CDD" id="cd06261">
    <property type="entry name" value="TM_PBP2"/>
    <property type="match status" value="1"/>
</dbReference>
<evidence type="ECO:0000256" key="3">
    <source>
        <dbReference type="ARBA" id="ARBA00022989"/>
    </source>
</evidence>
<dbReference type="InterPro" id="IPR000515">
    <property type="entry name" value="MetI-like"/>
</dbReference>
<dbReference type="PROSITE" id="PS50928">
    <property type="entry name" value="ABC_TM1"/>
    <property type="match status" value="1"/>
</dbReference>
<name>A0ABR7DA75_9CLOT</name>
<dbReference type="InterPro" id="IPR035906">
    <property type="entry name" value="MetI-like_sf"/>
</dbReference>
<comment type="caution">
    <text evidence="7">The sequence shown here is derived from an EMBL/GenBank/DDBJ whole genome shotgun (WGS) entry which is preliminary data.</text>
</comment>
<evidence type="ECO:0000256" key="2">
    <source>
        <dbReference type="ARBA" id="ARBA00022692"/>
    </source>
</evidence>
<feature type="domain" description="ABC transmembrane type-1" evidence="6">
    <location>
        <begin position="98"/>
        <end position="311"/>
    </location>
</feature>
<evidence type="ECO:0000256" key="1">
    <source>
        <dbReference type="ARBA" id="ARBA00004141"/>
    </source>
</evidence>
<feature type="transmembrane region" description="Helical" evidence="5">
    <location>
        <begin position="100"/>
        <end position="124"/>
    </location>
</feature>
<evidence type="ECO:0000259" key="6">
    <source>
        <dbReference type="PROSITE" id="PS50928"/>
    </source>
</evidence>
<keyword evidence="8" id="KW-1185">Reference proteome</keyword>
<protein>
    <submittedName>
        <fullName evidence="7">ABC transporter permease</fullName>
    </submittedName>
</protein>
<evidence type="ECO:0000313" key="7">
    <source>
        <dbReference type="EMBL" id="MBC5628258.1"/>
    </source>
</evidence>
<feature type="transmembrane region" description="Helical" evidence="5">
    <location>
        <begin position="289"/>
        <end position="311"/>
    </location>
</feature>
<keyword evidence="3 5" id="KW-1133">Transmembrane helix</keyword>
<dbReference type="Gene3D" id="1.10.3720.10">
    <property type="entry name" value="MetI-like"/>
    <property type="match status" value="1"/>
</dbReference>
<accession>A0ABR7DA75</accession>
<dbReference type="EMBL" id="JACOOO010000005">
    <property type="protein sequence ID" value="MBC5628258.1"/>
    <property type="molecule type" value="Genomic_DNA"/>
</dbReference>
<dbReference type="RefSeq" id="WP_032117805.1">
    <property type="nucleotide sequence ID" value="NZ_JACOOO010000005.1"/>
</dbReference>
<evidence type="ECO:0000313" key="8">
    <source>
        <dbReference type="Proteomes" id="UP000596929"/>
    </source>
</evidence>
<dbReference type="PANTHER" id="PTHR43376:SF1">
    <property type="entry name" value="OLIGOPEPTIDE TRANSPORT SYSTEM PERMEASE PROTEIN"/>
    <property type="match status" value="1"/>
</dbReference>
<keyword evidence="4 5" id="KW-0472">Membrane</keyword>
<keyword evidence="2 5" id="KW-0812">Transmembrane</keyword>
<organism evidence="7 8">
    <name type="scientific">Clostridium hominis</name>
    <dbReference type="NCBI Taxonomy" id="2763036"/>
    <lineage>
        <taxon>Bacteria</taxon>
        <taxon>Bacillati</taxon>
        <taxon>Bacillota</taxon>
        <taxon>Clostridia</taxon>
        <taxon>Eubacteriales</taxon>
        <taxon>Clostridiaceae</taxon>
        <taxon>Clostridium</taxon>
    </lineage>
</organism>
<dbReference type="Pfam" id="PF00528">
    <property type="entry name" value="BPD_transp_1"/>
    <property type="match status" value="1"/>
</dbReference>
<dbReference type="Proteomes" id="UP000596929">
    <property type="component" value="Unassembled WGS sequence"/>
</dbReference>
<dbReference type="PANTHER" id="PTHR43376">
    <property type="entry name" value="OLIGOPEPTIDE TRANSPORT SYSTEM PERMEASE PROTEIN"/>
    <property type="match status" value="1"/>
</dbReference>
<gene>
    <name evidence="7" type="ORF">H8S20_05055</name>
</gene>
<reference evidence="7 8" key="1">
    <citation type="submission" date="2020-08" db="EMBL/GenBank/DDBJ databases">
        <title>Genome public.</title>
        <authorList>
            <person name="Liu C."/>
            <person name="Sun Q."/>
        </authorList>
    </citation>
    <scope>NUCLEOTIDE SEQUENCE [LARGE SCALE GENOMIC DNA]</scope>
    <source>
        <strain evidence="7 8">NSJ-6</strain>
    </source>
</reference>
<dbReference type="SUPFAM" id="SSF161098">
    <property type="entry name" value="MetI-like"/>
    <property type="match status" value="1"/>
</dbReference>
<comment type="similarity">
    <text evidence="5">Belongs to the binding-protein-dependent transport system permease family.</text>
</comment>
<comment type="subcellular location">
    <subcellularLocation>
        <location evidence="5">Cell membrane</location>
        <topology evidence="5">Multi-pass membrane protein</topology>
    </subcellularLocation>
    <subcellularLocation>
        <location evidence="1">Membrane</location>
        <topology evidence="1">Multi-pass membrane protein</topology>
    </subcellularLocation>
</comment>
<proteinExistence type="inferred from homology"/>
<evidence type="ECO:0000256" key="5">
    <source>
        <dbReference type="RuleBase" id="RU363032"/>
    </source>
</evidence>
<sequence>MRKRLLVLLFSFVVIYLFNFSIPRLMPGDPFQYSSSVSGEDMTEEFSKEQKEQMKKYYGLDKPIGEQLVDTITKNIKGDFGISIHYKRQVSEILKERFPWTLYIMGATLVISLLLGSILALICVRNRKFDKVAYGILSAASEIPPFLIGIVLLFLIAAKVSWIPLSGAVTPFGKYATEFEWIYDVFIHSLLPILAMCIVTIPKFYFTARASFLSVLEKPYLVNAKAKGLKEKRILWKYIFINGITPIIARFFLSVGTTVGGTLLIENVFAYPGLGTVMREAVRYRDYTMIQGVFLLSTIIVLVSLLISDIINDFVDKRGIKV</sequence>
<feature type="transmembrane region" description="Helical" evidence="5">
    <location>
        <begin position="185"/>
        <end position="206"/>
    </location>
</feature>
<keyword evidence="5" id="KW-0813">Transport</keyword>
<evidence type="ECO:0000256" key="4">
    <source>
        <dbReference type="ARBA" id="ARBA00023136"/>
    </source>
</evidence>